<proteinExistence type="predicted"/>
<sequence>MFTGPGDNGDGRGEFYVNNLTINNRLSKDSTICYLDTPFNPSYFYKVNP</sequence>
<dbReference type="EMBL" id="BK015191">
    <property type="protein sequence ID" value="DAD95250.1"/>
    <property type="molecule type" value="Genomic_DNA"/>
</dbReference>
<name>A0A8S5NLT7_9CAUD</name>
<protein>
    <submittedName>
        <fullName evidence="1">Uncharacterized protein</fullName>
    </submittedName>
</protein>
<reference evidence="1" key="1">
    <citation type="journal article" date="2021" name="Proc. Natl. Acad. Sci. U.S.A.">
        <title>A Catalog of Tens of Thousands of Viruses from Human Metagenomes Reveals Hidden Associations with Chronic Diseases.</title>
        <authorList>
            <person name="Tisza M.J."/>
            <person name="Buck C.B."/>
        </authorList>
    </citation>
    <scope>NUCLEOTIDE SEQUENCE</scope>
    <source>
        <strain evidence="1">CtsNK10</strain>
    </source>
</reference>
<organism evidence="1">
    <name type="scientific">Podoviridae sp. ctsNK10</name>
    <dbReference type="NCBI Taxonomy" id="2826582"/>
    <lineage>
        <taxon>Viruses</taxon>
        <taxon>Duplodnaviria</taxon>
        <taxon>Heunggongvirae</taxon>
        <taxon>Uroviricota</taxon>
        <taxon>Caudoviricetes</taxon>
    </lineage>
</organism>
<evidence type="ECO:0000313" key="1">
    <source>
        <dbReference type="EMBL" id="DAD95250.1"/>
    </source>
</evidence>
<accession>A0A8S5NLT7</accession>